<keyword evidence="2" id="KW-0645">Protease</keyword>
<dbReference type="SUPFAM" id="SSF50993">
    <property type="entry name" value="Peptidase/esterase 'gauge' domain"/>
    <property type="match status" value="1"/>
</dbReference>
<dbReference type="EMBL" id="JADHSG010000001">
    <property type="protein sequence ID" value="MBL6902715.1"/>
    <property type="molecule type" value="Genomic_DNA"/>
</dbReference>
<keyword evidence="3" id="KW-0378">Hydrolase</keyword>
<protein>
    <submittedName>
        <fullName evidence="7">S9 family peptidase</fullName>
    </submittedName>
</protein>
<dbReference type="InterPro" id="IPR001375">
    <property type="entry name" value="Peptidase_S9_cat"/>
</dbReference>
<name>A0A937LYR5_9GAMM</name>
<feature type="domain" description="Peptidase S9A N-terminal" evidence="6">
    <location>
        <begin position="9"/>
        <end position="402"/>
    </location>
</feature>
<evidence type="ECO:0000259" key="6">
    <source>
        <dbReference type="Pfam" id="PF02897"/>
    </source>
</evidence>
<accession>A0A937LYR5</accession>
<evidence type="ECO:0000256" key="3">
    <source>
        <dbReference type="ARBA" id="ARBA00022801"/>
    </source>
</evidence>
<evidence type="ECO:0000256" key="1">
    <source>
        <dbReference type="ARBA" id="ARBA00005228"/>
    </source>
</evidence>
<comment type="similarity">
    <text evidence="1">Belongs to the peptidase S9A family.</text>
</comment>
<dbReference type="Proteomes" id="UP000705230">
    <property type="component" value="Unassembled WGS sequence"/>
</dbReference>
<evidence type="ECO:0000256" key="2">
    <source>
        <dbReference type="ARBA" id="ARBA00022670"/>
    </source>
</evidence>
<reference evidence="7" key="1">
    <citation type="submission" date="2020-10" db="EMBL/GenBank/DDBJ databases">
        <title>Microbiome of the Black Sea water column analyzed by genome centric metagenomics.</title>
        <authorList>
            <person name="Cabello-Yeves P.J."/>
            <person name="Callieri C."/>
            <person name="Picazo A."/>
            <person name="Mehrshad M."/>
            <person name="Haro-Moreno J.M."/>
            <person name="Roda-Garcia J."/>
            <person name="Dzembekova N."/>
            <person name="Slabakova V."/>
            <person name="Slabakova N."/>
            <person name="Moncheva S."/>
            <person name="Rodriguez-Valera F."/>
        </authorList>
    </citation>
    <scope>NUCLEOTIDE SEQUENCE</scope>
    <source>
        <strain evidence="7">BS30m-G43</strain>
    </source>
</reference>
<feature type="domain" description="Peptidase S9 prolyl oligopeptidase catalytic" evidence="5">
    <location>
        <begin position="466"/>
        <end position="679"/>
    </location>
</feature>
<evidence type="ECO:0000259" key="5">
    <source>
        <dbReference type="Pfam" id="PF00326"/>
    </source>
</evidence>
<dbReference type="PANTHER" id="PTHR11757:SF19">
    <property type="entry name" value="PROLYL ENDOPEPTIDASE-LIKE"/>
    <property type="match status" value="1"/>
</dbReference>
<dbReference type="InterPro" id="IPR002471">
    <property type="entry name" value="Pept_S9_AS"/>
</dbReference>
<dbReference type="GO" id="GO:0004252">
    <property type="term" value="F:serine-type endopeptidase activity"/>
    <property type="evidence" value="ECO:0007669"/>
    <property type="project" value="InterPro"/>
</dbReference>
<gene>
    <name evidence="7" type="ORF">ISR29_00750</name>
</gene>
<dbReference type="Pfam" id="PF00326">
    <property type="entry name" value="Peptidase_S9"/>
    <property type="match status" value="1"/>
</dbReference>
<dbReference type="SUPFAM" id="SSF53474">
    <property type="entry name" value="alpha/beta-Hydrolases"/>
    <property type="match status" value="1"/>
</dbReference>
<dbReference type="Gene3D" id="2.130.10.120">
    <property type="entry name" value="Prolyl oligopeptidase, N-terminal domain"/>
    <property type="match status" value="1"/>
</dbReference>
<keyword evidence="4" id="KW-0720">Serine protease</keyword>
<dbReference type="InterPro" id="IPR051543">
    <property type="entry name" value="Serine_Peptidase_S9A"/>
</dbReference>
<dbReference type="AlphaFoldDB" id="A0A937LYR5"/>
<sequence length="681" mass="78260">MSSDNKLTPPSPEKIPFVMEAHGDTRIDNYYWLRDDTRSDPQVLNYLKLENKYADQWFEKRTDYKSLILEELISRIVTSETSYKVKKGDYLYFNEISSKDQLPKYYRSKDGNKELIIDPNIKLKTQEYYSINSVVPSSDNSLIAFNDDDNGRREFAIKILDSDYELLDDEITQTSYGIFWSSDNKFIIYLKKDPITLIANQVYVHEIGTSQDKDVLIYKEEDSEFNINLGQSRTEKFIYINIEKTNANEIRLIDAGNPIAEPKIAIVRGEDHLYSLEHANDDSFYVRSNLNSPNYKVYKAADIDSLDVAVEEIAPHYPNIFISDHIIFDDYLVLEIRENGLPGIQKIKLSDKSSSMVAFNEESYYVSLSYNLDSKDKNFYYSYSSPTQPLTIYSQELENSDTKNLWQKEINNFDADKYKTTRQFITARDGVKVPVTITHHKDIHLKSSPILFYGYGSYGLTTESYFRSSIIPLLDRGFVHVLVNIRGGGEMGKYWYEQGRMFNKLNTFYDFNDAVKSVLDMGIGSKEKVFAQGGSAGGLLMGAIINFEPELYTGILSGVPFVDVLTTMSDASIPLTTFEWDEWGNPENKDEYNYIKQYSPYDNIRALNYPAVLVTSSLFDSQVQYYEPAKYTPKLREYSTSGNPVLMKMNLIGGHGGKSGRLNQMEETAEEYGFLLNLLDE</sequence>
<proteinExistence type="inferred from homology"/>
<organism evidence="7 8">
    <name type="scientific">SAR86 cluster bacterium</name>
    <dbReference type="NCBI Taxonomy" id="2030880"/>
    <lineage>
        <taxon>Bacteria</taxon>
        <taxon>Pseudomonadati</taxon>
        <taxon>Pseudomonadota</taxon>
        <taxon>Gammaproteobacteria</taxon>
        <taxon>SAR86 cluster</taxon>
    </lineage>
</organism>
<evidence type="ECO:0000313" key="7">
    <source>
        <dbReference type="EMBL" id="MBL6902715.1"/>
    </source>
</evidence>
<dbReference type="PROSITE" id="PS00708">
    <property type="entry name" value="PRO_ENDOPEP_SER"/>
    <property type="match status" value="1"/>
</dbReference>
<dbReference type="Pfam" id="PF02897">
    <property type="entry name" value="Peptidase_S9_N"/>
    <property type="match status" value="1"/>
</dbReference>
<dbReference type="InterPro" id="IPR029058">
    <property type="entry name" value="AB_hydrolase_fold"/>
</dbReference>
<dbReference type="PRINTS" id="PR00862">
    <property type="entry name" value="PROLIGOPTASE"/>
</dbReference>
<evidence type="ECO:0000256" key="4">
    <source>
        <dbReference type="ARBA" id="ARBA00022825"/>
    </source>
</evidence>
<dbReference type="InterPro" id="IPR002470">
    <property type="entry name" value="Peptidase_S9A"/>
</dbReference>
<evidence type="ECO:0000313" key="8">
    <source>
        <dbReference type="Proteomes" id="UP000705230"/>
    </source>
</evidence>
<dbReference type="GO" id="GO:0006508">
    <property type="term" value="P:proteolysis"/>
    <property type="evidence" value="ECO:0007669"/>
    <property type="project" value="UniProtKB-KW"/>
</dbReference>
<dbReference type="InterPro" id="IPR023302">
    <property type="entry name" value="Pept_S9A_N"/>
</dbReference>
<comment type="caution">
    <text evidence="7">The sequence shown here is derived from an EMBL/GenBank/DDBJ whole genome shotgun (WGS) entry which is preliminary data.</text>
</comment>
<dbReference type="PANTHER" id="PTHR11757">
    <property type="entry name" value="PROTEASE FAMILY S9A OLIGOPEPTIDASE"/>
    <property type="match status" value="1"/>
</dbReference>
<dbReference type="Gene3D" id="3.40.50.1820">
    <property type="entry name" value="alpha/beta hydrolase"/>
    <property type="match status" value="1"/>
</dbReference>